<keyword evidence="1" id="KW-0472">Membrane</keyword>
<feature type="transmembrane region" description="Helical" evidence="1">
    <location>
        <begin position="42"/>
        <end position="63"/>
    </location>
</feature>
<organism evidence="2 3">
    <name type="scientific">Lepraria finkii</name>
    <dbReference type="NCBI Taxonomy" id="1340010"/>
    <lineage>
        <taxon>Eukaryota</taxon>
        <taxon>Fungi</taxon>
        <taxon>Dikarya</taxon>
        <taxon>Ascomycota</taxon>
        <taxon>Pezizomycotina</taxon>
        <taxon>Lecanoromycetes</taxon>
        <taxon>OSLEUM clade</taxon>
        <taxon>Lecanoromycetidae</taxon>
        <taxon>Lecanorales</taxon>
        <taxon>Lecanorineae</taxon>
        <taxon>Stereocaulaceae</taxon>
        <taxon>Lepraria</taxon>
    </lineage>
</organism>
<sequence length="94" mass="10427">MDVISNAEDVVIDAVASAEDKILDAVSNAEELILEATGAQTIWPAAACLLALVSCVLFTWRVWSFTVRPWLHPNDPKELPYWFPYIGKLRAIGI</sequence>
<proteinExistence type="predicted"/>
<keyword evidence="1" id="KW-1133">Transmembrane helix</keyword>
<name>A0ABR4AWA0_9LECA</name>
<reference evidence="2 3" key="1">
    <citation type="submission" date="2024-09" db="EMBL/GenBank/DDBJ databases">
        <title>Rethinking Asexuality: The Enigmatic Case of Functional Sexual Genes in Lepraria (Stereocaulaceae).</title>
        <authorList>
            <person name="Doellman M."/>
            <person name="Sun Y."/>
            <person name="Barcenas-Pena A."/>
            <person name="Lumbsch H.T."/>
            <person name="Grewe F."/>
        </authorList>
    </citation>
    <scope>NUCLEOTIDE SEQUENCE [LARGE SCALE GENOMIC DNA]</scope>
    <source>
        <strain evidence="2 3">Grewe 0041</strain>
    </source>
</reference>
<evidence type="ECO:0000256" key="1">
    <source>
        <dbReference type="SAM" id="Phobius"/>
    </source>
</evidence>
<accession>A0ABR4AWA0</accession>
<dbReference type="EMBL" id="JBHFEH010000071">
    <property type="protein sequence ID" value="KAL2049101.1"/>
    <property type="molecule type" value="Genomic_DNA"/>
</dbReference>
<comment type="caution">
    <text evidence="2">The sequence shown here is derived from an EMBL/GenBank/DDBJ whole genome shotgun (WGS) entry which is preliminary data.</text>
</comment>
<keyword evidence="3" id="KW-1185">Reference proteome</keyword>
<evidence type="ECO:0000313" key="2">
    <source>
        <dbReference type="EMBL" id="KAL2049101.1"/>
    </source>
</evidence>
<evidence type="ECO:0000313" key="3">
    <source>
        <dbReference type="Proteomes" id="UP001590951"/>
    </source>
</evidence>
<keyword evidence="1" id="KW-0812">Transmembrane</keyword>
<gene>
    <name evidence="2" type="ORF">ABVK25_010613</name>
</gene>
<protein>
    <submittedName>
        <fullName evidence="2">Uncharacterized protein</fullName>
    </submittedName>
</protein>
<dbReference type="Proteomes" id="UP001590951">
    <property type="component" value="Unassembled WGS sequence"/>
</dbReference>